<feature type="compositionally biased region" description="Basic and acidic residues" evidence="1">
    <location>
        <begin position="1"/>
        <end position="14"/>
    </location>
</feature>
<name>A0A8H3CND8_9AGAM</name>
<protein>
    <submittedName>
        <fullName evidence="2">Uncharacterized protein</fullName>
    </submittedName>
</protein>
<dbReference type="Proteomes" id="UP000663861">
    <property type="component" value="Unassembled WGS sequence"/>
</dbReference>
<feature type="region of interest" description="Disordered" evidence="1">
    <location>
        <begin position="1"/>
        <end position="23"/>
    </location>
</feature>
<evidence type="ECO:0000313" key="4">
    <source>
        <dbReference type="Proteomes" id="UP000663888"/>
    </source>
</evidence>
<sequence>KGADASDTIERTPSFEHNSQRSKGSDMLLDMEFCSPVQLQVILQILRAIHSRPKTRTYTVHRYNCYFFARAIVLCIARSVRKSHSGDLKSGEPPYIEEFLRVDREGIDTVSEYYDPIQESKDKFHRQFSKILTPFSSKFQAEHLDTRSFCNPQECV</sequence>
<evidence type="ECO:0000313" key="3">
    <source>
        <dbReference type="EMBL" id="CAE6495023.1"/>
    </source>
</evidence>
<evidence type="ECO:0000256" key="1">
    <source>
        <dbReference type="SAM" id="MobiDB-lite"/>
    </source>
</evidence>
<evidence type="ECO:0000313" key="2">
    <source>
        <dbReference type="EMBL" id="CAE6488047.1"/>
    </source>
</evidence>
<dbReference type="Proteomes" id="UP000663888">
    <property type="component" value="Unassembled WGS sequence"/>
</dbReference>
<dbReference type="AlphaFoldDB" id="A0A8H3CND8"/>
<organism evidence="2 4">
    <name type="scientific">Rhizoctonia solani</name>
    <dbReference type="NCBI Taxonomy" id="456999"/>
    <lineage>
        <taxon>Eukaryota</taxon>
        <taxon>Fungi</taxon>
        <taxon>Dikarya</taxon>
        <taxon>Basidiomycota</taxon>
        <taxon>Agaricomycotina</taxon>
        <taxon>Agaricomycetes</taxon>
        <taxon>Cantharellales</taxon>
        <taxon>Ceratobasidiaceae</taxon>
        <taxon>Rhizoctonia</taxon>
    </lineage>
</organism>
<dbReference type="EMBL" id="CAJMWY010002807">
    <property type="protein sequence ID" value="CAE6495023.1"/>
    <property type="molecule type" value="Genomic_DNA"/>
</dbReference>
<reference evidence="2" key="1">
    <citation type="submission" date="2021-01" db="EMBL/GenBank/DDBJ databases">
        <authorList>
            <person name="Kaushik A."/>
        </authorList>
    </citation>
    <scope>NUCLEOTIDE SEQUENCE</scope>
    <source>
        <strain evidence="2">AG4-R118</strain>
        <strain evidence="3">AG4-RS23</strain>
    </source>
</reference>
<dbReference type="EMBL" id="CAJMWX010001421">
    <property type="protein sequence ID" value="CAE6488047.1"/>
    <property type="molecule type" value="Genomic_DNA"/>
</dbReference>
<feature type="non-terminal residue" evidence="2">
    <location>
        <position position="156"/>
    </location>
</feature>
<accession>A0A8H3CND8</accession>
<proteinExistence type="predicted"/>
<comment type="caution">
    <text evidence="2">The sequence shown here is derived from an EMBL/GenBank/DDBJ whole genome shotgun (WGS) entry which is preliminary data.</text>
</comment>
<gene>
    <name evidence="3" type="ORF">RDB_LOCUS115880</name>
    <name evidence="2" type="ORF">RDB_LOCUS134980</name>
</gene>